<protein>
    <recommendedName>
        <fullName evidence="2">PIPK domain-containing protein</fullName>
    </recommendedName>
</protein>
<feature type="domain" description="PIPK" evidence="2">
    <location>
        <begin position="1"/>
        <end position="148"/>
    </location>
</feature>
<keyword evidence="4" id="KW-1185">Reference proteome</keyword>
<dbReference type="GO" id="GO:0046854">
    <property type="term" value="P:phosphatidylinositol phosphate biosynthetic process"/>
    <property type="evidence" value="ECO:0007669"/>
    <property type="project" value="TreeGrafter"/>
</dbReference>
<keyword evidence="1" id="KW-0418">Kinase</keyword>
<accession>A0AA39JBD3</accession>
<evidence type="ECO:0000256" key="1">
    <source>
        <dbReference type="PROSITE-ProRule" id="PRU00781"/>
    </source>
</evidence>
<dbReference type="Pfam" id="PF01504">
    <property type="entry name" value="PIP5K"/>
    <property type="match status" value="2"/>
</dbReference>
<dbReference type="Gene3D" id="3.30.810.10">
    <property type="entry name" value="2-Layer Sandwich"/>
    <property type="match status" value="1"/>
</dbReference>
<evidence type="ECO:0000313" key="4">
    <source>
        <dbReference type="Proteomes" id="UP001175211"/>
    </source>
</evidence>
<dbReference type="Proteomes" id="UP001175211">
    <property type="component" value="Unassembled WGS sequence"/>
</dbReference>
<proteinExistence type="predicted"/>
<dbReference type="GO" id="GO:0010008">
    <property type="term" value="C:endosome membrane"/>
    <property type="evidence" value="ECO:0007669"/>
    <property type="project" value="TreeGrafter"/>
</dbReference>
<dbReference type="GO" id="GO:0005524">
    <property type="term" value="F:ATP binding"/>
    <property type="evidence" value="ECO:0007669"/>
    <property type="project" value="UniProtKB-UniRule"/>
</dbReference>
<name>A0AA39JBD3_ARMTA</name>
<dbReference type="GeneID" id="85351694"/>
<dbReference type="AlphaFoldDB" id="A0AA39JBD3"/>
<reference evidence="3" key="1">
    <citation type="submission" date="2023-06" db="EMBL/GenBank/DDBJ databases">
        <authorList>
            <consortium name="Lawrence Berkeley National Laboratory"/>
            <person name="Ahrendt S."/>
            <person name="Sahu N."/>
            <person name="Indic B."/>
            <person name="Wong-Bajracharya J."/>
            <person name="Merenyi Z."/>
            <person name="Ke H.-M."/>
            <person name="Monk M."/>
            <person name="Kocsube S."/>
            <person name="Drula E."/>
            <person name="Lipzen A."/>
            <person name="Balint B."/>
            <person name="Henrissat B."/>
            <person name="Andreopoulos B."/>
            <person name="Martin F.M."/>
            <person name="Harder C.B."/>
            <person name="Rigling D."/>
            <person name="Ford K.L."/>
            <person name="Foster G.D."/>
            <person name="Pangilinan J."/>
            <person name="Papanicolaou A."/>
            <person name="Barry K."/>
            <person name="LaButti K."/>
            <person name="Viragh M."/>
            <person name="Koriabine M."/>
            <person name="Yan M."/>
            <person name="Riley R."/>
            <person name="Champramary S."/>
            <person name="Plett K.L."/>
            <person name="Tsai I.J."/>
            <person name="Slot J."/>
            <person name="Sipos G."/>
            <person name="Plett J."/>
            <person name="Nagy L.G."/>
            <person name="Grigoriev I.V."/>
        </authorList>
    </citation>
    <scope>NUCLEOTIDE SEQUENCE</scope>
    <source>
        <strain evidence="3">CCBAS 213</strain>
    </source>
</reference>
<dbReference type="PROSITE" id="PS51455">
    <property type="entry name" value="PIPK"/>
    <property type="match status" value="1"/>
</dbReference>
<dbReference type="InterPro" id="IPR002498">
    <property type="entry name" value="PInositol-4-P-4/5-kinase_core"/>
</dbReference>
<dbReference type="PANTHER" id="PTHR45748:SF7">
    <property type="entry name" value="1-PHOSPHATIDYLINOSITOL 3-PHOSPHATE 5-KINASE-RELATED"/>
    <property type="match status" value="1"/>
</dbReference>
<gene>
    <name evidence="3" type="ORF">EV420DRAFT_1279475</name>
</gene>
<keyword evidence="1" id="KW-0808">Transferase</keyword>
<keyword evidence="1" id="KW-0547">Nucleotide-binding</keyword>
<dbReference type="PANTHER" id="PTHR45748">
    <property type="entry name" value="1-PHOSPHATIDYLINOSITOL 3-PHOSPHATE 5-KINASE-RELATED"/>
    <property type="match status" value="1"/>
</dbReference>
<dbReference type="GO" id="GO:0000285">
    <property type="term" value="F:1-phosphatidylinositol-3-phosphate 5-kinase activity"/>
    <property type="evidence" value="ECO:0007669"/>
    <property type="project" value="TreeGrafter"/>
</dbReference>
<evidence type="ECO:0000313" key="3">
    <source>
        <dbReference type="EMBL" id="KAK0439508.1"/>
    </source>
</evidence>
<keyword evidence="1" id="KW-0067">ATP-binding</keyword>
<dbReference type="RefSeq" id="XP_060323293.1">
    <property type="nucleotide sequence ID" value="XM_060468146.1"/>
</dbReference>
<dbReference type="SUPFAM" id="SSF56104">
    <property type="entry name" value="SAICAR synthase-like"/>
    <property type="match status" value="1"/>
</dbReference>
<sequence>MENLFYGYASGLKMFDLKGMKSRRSKPVVTSEEDHKTLFDGEWIDMQREKTILVDPRSKKMLREAIRRDTEFLTKGNIMDYSLLVGIGEGPERLLVVGLVDTIGLYTFAKTIESKAKQNLPGREKGEVTVIPPKEYEERFVRAVDGYFVRCPDRSTTLDDSVEGELGTVL</sequence>
<dbReference type="InterPro" id="IPR027483">
    <property type="entry name" value="PInositol-4-P-4/5-kinase_C_sf"/>
</dbReference>
<evidence type="ECO:0000259" key="2">
    <source>
        <dbReference type="PROSITE" id="PS51455"/>
    </source>
</evidence>
<comment type="caution">
    <text evidence="3">The sequence shown here is derived from an EMBL/GenBank/DDBJ whole genome shotgun (WGS) entry which is preliminary data.</text>
</comment>
<organism evidence="3 4">
    <name type="scientific">Armillaria tabescens</name>
    <name type="common">Ringless honey mushroom</name>
    <name type="synonym">Agaricus tabescens</name>
    <dbReference type="NCBI Taxonomy" id="1929756"/>
    <lineage>
        <taxon>Eukaryota</taxon>
        <taxon>Fungi</taxon>
        <taxon>Dikarya</taxon>
        <taxon>Basidiomycota</taxon>
        <taxon>Agaricomycotina</taxon>
        <taxon>Agaricomycetes</taxon>
        <taxon>Agaricomycetidae</taxon>
        <taxon>Agaricales</taxon>
        <taxon>Marasmiineae</taxon>
        <taxon>Physalacriaceae</taxon>
        <taxon>Desarmillaria</taxon>
    </lineage>
</organism>
<dbReference type="SMART" id="SM00330">
    <property type="entry name" value="PIPKc"/>
    <property type="match status" value="1"/>
</dbReference>
<dbReference type="GO" id="GO:0000329">
    <property type="term" value="C:fungal-type vacuole membrane"/>
    <property type="evidence" value="ECO:0007669"/>
    <property type="project" value="TreeGrafter"/>
</dbReference>
<dbReference type="EMBL" id="JAUEPS010000084">
    <property type="protein sequence ID" value="KAK0439508.1"/>
    <property type="molecule type" value="Genomic_DNA"/>
</dbReference>